<dbReference type="Proteomes" id="UP001500466">
    <property type="component" value="Unassembled WGS sequence"/>
</dbReference>
<evidence type="ECO:0000313" key="9">
    <source>
        <dbReference type="Proteomes" id="UP001500466"/>
    </source>
</evidence>
<dbReference type="PROSITE" id="PS50011">
    <property type="entry name" value="PROTEIN_KINASE_DOM"/>
    <property type="match status" value="1"/>
</dbReference>
<keyword evidence="4 5" id="KW-0067">ATP-binding</keyword>
<feature type="region of interest" description="Disordered" evidence="6">
    <location>
        <begin position="299"/>
        <end position="370"/>
    </location>
</feature>
<dbReference type="Gene3D" id="3.30.200.20">
    <property type="entry name" value="Phosphorylase Kinase, domain 1"/>
    <property type="match status" value="1"/>
</dbReference>
<organism evidence="8 9">
    <name type="scientific">Yinghuangia aomiensis</name>
    <dbReference type="NCBI Taxonomy" id="676205"/>
    <lineage>
        <taxon>Bacteria</taxon>
        <taxon>Bacillati</taxon>
        <taxon>Actinomycetota</taxon>
        <taxon>Actinomycetes</taxon>
        <taxon>Kitasatosporales</taxon>
        <taxon>Streptomycetaceae</taxon>
        <taxon>Yinghuangia</taxon>
    </lineage>
</organism>
<evidence type="ECO:0000256" key="4">
    <source>
        <dbReference type="ARBA" id="ARBA00022840"/>
    </source>
</evidence>
<dbReference type="Pfam" id="PF00069">
    <property type="entry name" value="Pkinase"/>
    <property type="match status" value="1"/>
</dbReference>
<dbReference type="SUPFAM" id="SSF56112">
    <property type="entry name" value="Protein kinase-like (PK-like)"/>
    <property type="match status" value="1"/>
</dbReference>
<feature type="compositionally biased region" description="Low complexity" evidence="6">
    <location>
        <begin position="430"/>
        <end position="456"/>
    </location>
</feature>
<feature type="compositionally biased region" description="Polar residues" evidence="6">
    <location>
        <begin position="400"/>
        <end position="415"/>
    </location>
</feature>
<evidence type="ECO:0000256" key="6">
    <source>
        <dbReference type="SAM" id="MobiDB-lite"/>
    </source>
</evidence>
<evidence type="ECO:0000256" key="1">
    <source>
        <dbReference type="ARBA" id="ARBA00022679"/>
    </source>
</evidence>
<dbReference type="EMBL" id="BAABHS010000014">
    <property type="protein sequence ID" value="GAA4971069.1"/>
    <property type="molecule type" value="Genomic_DNA"/>
</dbReference>
<dbReference type="InterPro" id="IPR008271">
    <property type="entry name" value="Ser/Thr_kinase_AS"/>
</dbReference>
<evidence type="ECO:0000256" key="2">
    <source>
        <dbReference type="ARBA" id="ARBA00022741"/>
    </source>
</evidence>
<dbReference type="InterPro" id="IPR017441">
    <property type="entry name" value="Protein_kinase_ATP_BS"/>
</dbReference>
<dbReference type="InterPro" id="IPR000719">
    <property type="entry name" value="Prot_kinase_dom"/>
</dbReference>
<comment type="caution">
    <text evidence="8">The sequence shown here is derived from an EMBL/GenBank/DDBJ whole genome shotgun (WGS) entry which is preliminary data.</text>
</comment>
<evidence type="ECO:0000313" key="8">
    <source>
        <dbReference type="EMBL" id="GAA4971069.1"/>
    </source>
</evidence>
<gene>
    <name evidence="8" type="ORF">GCM10023205_40950</name>
</gene>
<evidence type="ECO:0000259" key="7">
    <source>
        <dbReference type="PROSITE" id="PS50011"/>
    </source>
</evidence>
<dbReference type="SMART" id="SM00220">
    <property type="entry name" value="S_TKc"/>
    <property type="match status" value="1"/>
</dbReference>
<proteinExistence type="predicted"/>
<feature type="domain" description="Protein kinase" evidence="7">
    <location>
        <begin position="15"/>
        <end position="273"/>
    </location>
</feature>
<dbReference type="InterPro" id="IPR011009">
    <property type="entry name" value="Kinase-like_dom_sf"/>
</dbReference>
<dbReference type="PROSITE" id="PS00108">
    <property type="entry name" value="PROTEIN_KINASE_ST"/>
    <property type="match status" value="1"/>
</dbReference>
<dbReference type="PROSITE" id="PS00107">
    <property type="entry name" value="PROTEIN_KINASE_ATP"/>
    <property type="match status" value="1"/>
</dbReference>
<keyword evidence="2 5" id="KW-0547">Nucleotide-binding</keyword>
<keyword evidence="3" id="KW-0418">Kinase</keyword>
<feature type="compositionally biased region" description="Low complexity" evidence="6">
    <location>
        <begin position="350"/>
        <end position="359"/>
    </location>
</feature>
<sequence length="580" mass="58932">MKPLEPDDPRDIAGYRILRVLGAGGMGRVYLGRSPGGRTVAVKVIRPELADDAGFRQLFRREVAAARRVAGAWTAPVLDADTEAARPWLVTGYVAGPSVYTAVDRFGPLPEDSVRTLGAGLAEALLTIHGTGLIHRDLKPTNVLLSLDGPRVIDFGISRALDASAHTRTGATVGSPGFMSPEQVDGRDIGPATDVFSLGSVLVFAATGEGPFGSGNGQALMFRIVAKTPELGGVPPGLRNLISACLAKYAGNRPTPQEILDQLAPGGSTEALIAPGWLPGPLTADLGRRAVELLELDSHAPETGSLPPRPTSNPPVASPAGAPANPSGHSGFISPSGTFTPPGSYAPFEAASSPGSPSAPSAPPGRKPRRRTTPWLYVSAFSAAVAIVCTSVLIARADSDSSGTPKSPTIRTGPTNGPAGPSEAPPATPPKDSATPTTTASAPTSKPPSSGSTAKAGTVPAGYPGTWTGELTSARGQKSTYTVILRATPDANGIVAHTQAHTVDIIPIDCAGDAKLAPANGAGLVLQDIPTPPPTTIGGLAVCVTGGQTHLTLNPDGTLTCELQATGSGNPKGTLRRTGP</sequence>
<feature type="region of interest" description="Disordered" evidence="6">
    <location>
        <begin position="398"/>
        <end position="461"/>
    </location>
</feature>
<dbReference type="PANTHER" id="PTHR43289:SF34">
    <property type="entry name" value="SERINE_THREONINE-PROTEIN KINASE YBDM-RELATED"/>
    <property type="match status" value="1"/>
</dbReference>
<feature type="compositionally biased region" description="Low complexity" evidence="6">
    <location>
        <begin position="318"/>
        <end position="331"/>
    </location>
</feature>
<keyword evidence="9" id="KW-1185">Reference proteome</keyword>
<dbReference type="Gene3D" id="1.10.510.10">
    <property type="entry name" value="Transferase(Phosphotransferase) domain 1"/>
    <property type="match status" value="1"/>
</dbReference>
<evidence type="ECO:0000256" key="5">
    <source>
        <dbReference type="PROSITE-ProRule" id="PRU10141"/>
    </source>
</evidence>
<feature type="compositionally biased region" description="Pro residues" evidence="6">
    <location>
        <begin position="307"/>
        <end position="317"/>
    </location>
</feature>
<accession>A0ABP9HHZ8</accession>
<evidence type="ECO:0000256" key="3">
    <source>
        <dbReference type="ARBA" id="ARBA00022777"/>
    </source>
</evidence>
<protein>
    <recommendedName>
        <fullName evidence="7">Protein kinase domain-containing protein</fullName>
    </recommendedName>
</protein>
<feature type="binding site" evidence="5">
    <location>
        <position position="43"/>
    </location>
    <ligand>
        <name>ATP</name>
        <dbReference type="ChEBI" id="CHEBI:30616"/>
    </ligand>
</feature>
<dbReference type="PANTHER" id="PTHR43289">
    <property type="entry name" value="MITOGEN-ACTIVATED PROTEIN KINASE KINASE KINASE 20-RELATED"/>
    <property type="match status" value="1"/>
</dbReference>
<keyword evidence="1" id="KW-0808">Transferase</keyword>
<dbReference type="CDD" id="cd14014">
    <property type="entry name" value="STKc_PknB_like"/>
    <property type="match status" value="1"/>
</dbReference>
<reference evidence="9" key="1">
    <citation type="journal article" date="2019" name="Int. J. Syst. Evol. Microbiol.">
        <title>The Global Catalogue of Microorganisms (GCM) 10K type strain sequencing project: providing services to taxonomists for standard genome sequencing and annotation.</title>
        <authorList>
            <consortium name="The Broad Institute Genomics Platform"/>
            <consortium name="The Broad Institute Genome Sequencing Center for Infectious Disease"/>
            <person name="Wu L."/>
            <person name="Ma J."/>
        </authorList>
    </citation>
    <scope>NUCLEOTIDE SEQUENCE [LARGE SCALE GENOMIC DNA]</scope>
    <source>
        <strain evidence="9">JCM 17986</strain>
    </source>
</reference>
<dbReference type="RefSeq" id="WP_345677020.1">
    <property type="nucleotide sequence ID" value="NZ_BAABHS010000014.1"/>
</dbReference>
<name>A0ABP9HHZ8_9ACTN</name>